<accession>A0A7J6T5M3</accession>
<evidence type="ECO:0000313" key="2">
    <source>
        <dbReference type="Proteomes" id="UP000553632"/>
    </source>
</evidence>
<proteinExistence type="predicted"/>
<evidence type="ECO:0000313" key="1">
    <source>
        <dbReference type="EMBL" id="KAF4740395.1"/>
    </source>
</evidence>
<feature type="non-terminal residue" evidence="1">
    <location>
        <position position="1"/>
    </location>
</feature>
<organism evidence="1 2">
    <name type="scientific">Perkinsus olseni</name>
    <name type="common">Perkinsus atlanticus</name>
    <dbReference type="NCBI Taxonomy" id="32597"/>
    <lineage>
        <taxon>Eukaryota</taxon>
        <taxon>Sar</taxon>
        <taxon>Alveolata</taxon>
        <taxon>Perkinsozoa</taxon>
        <taxon>Perkinsea</taxon>
        <taxon>Perkinsida</taxon>
        <taxon>Perkinsidae</taxon>
        <taxon>Perkinsus</taxon>
    </lineage>
</organism>
<gene>
    <name evidence="1" type="ORF">FOZ63_026635</name>
</gene>
<dbReference type="AlphaFoldDB" id="A0A7J6T5M3"/>
<name>A0A7J6T5M3_PEROL</name>
<protein>
    <submittedName>
        <fullName evidence="1">Uncharacterized protein</fullName>
    </submittedName>
</protein>
<keyword evidence="2" id="KW-1185">Reference proteome</keyword>
<dbReference type="Proteomes" id="UP000553632">
    <property type="component" value="Unassembled WGS sequence"/>
</dbReference>
<dbReference type="EMBL" id="JABANO010013292">
    <property type="protein sequence ID" value="KAF4740395.1"/>
    <property type="molecule type" value="Genomic_DNA"/>
</dbReference>
<reference evidence="1 2" key="1">
    <citation type="submission" date="2020-04" db="EMBL/GenBank/DDBJ databases">
        <title>Perkinsus olseni comparative genomics.</title>
        <authorList>
            <person name="Bogema D.R."/>
        </authorList>
    </citation>
    <scope>NUCLEOTIDE SEQUENCE [LARGE SCALE GENOMIC DNA]</scope>
    <source>
        <strain evidence="1 2">ATCC PRA-207</strain>
    </source>
</reference>
<comment type="caution">
    <text evidence="1">The sequence shown here is derived from an EMBL/GenBank/DDBJ whole genome shotgun (WGS) entry which is preliminary data.</text>
</comment>
<sequence length="127" mass="14743">PTLPGETPPPAWQRTGQYRLNPQQTCDITCNLAQMDIYDEQVYNLIGQVAILPRLREFGGQQLRRLRDAFDLVRHDGDYELLRAMRQRIGTSQPHGGRRTGAVIHSETVRYINQREFMRRVQPQPNS</sequence>